<protein>
    <recommendedName>
        <fullName evidence="4">DUF4378 domain-containing protein</fullName>
    </recommendedName>
</protein>
<name>A0AAW1VND1_RUBAR</name>
<dbReference type="PANTHER" id="PTHR33623">
    <property type="entry name" value="OS04G0572500 PROTEIN"/>
    <property type="match status" value="1"/>
</dbReference>
<evidence type="ECO:0008006" key="4">
    <source>
        <dbReference type="Google" id="ProtNLM"/>
    </source>
</evidence>
<feature type="compositionally biased region" description="Low complexity" evidence="1">
    <location>
        <begin position="59"/>
        <end position="70"/>
    </location>
</feature>
<proteinExistence type="predicted"/>
<sequence length="457" mass="51941">MCSSSTSCSYKNVHQEKPFPLERRPTMLKDFLNENSNSCSSSGFKSFPRKPELDCKARNPNPNSNTTITSKLQRNRSKAASTTISAFQSFMNAVKSIPFTAVKTPSLLPRSLSRRLSKQSPWSRKQSCQSQVQISVRVKDILRWTSFRDLVDEKLPQSLPLDFASSPHHCTTATTITESTTTTTTCSTSSNGSSWCDSDFTAEFLRSSWGGENDVREMGEKYLPCIGKESMEATSGTASYTELDPKIEGLICDEDEQHSPVSVLDFQFGEDDEEAFTTTFDQSLANVERTKEMLMQKIKHFESLANLDPDNFDSWLSPEEGINFVGEEEEEHGIEERAMELLNYVKETSLTPQSCEDNMEDKLLLDFFREEMGAQRNYQSDDGFNWEMISKAKAWSSGEHNAPFEWGLEHKKEAYVRDMHKGGKWINKFEDEQEELAFKIETAVLEFLVDELLVDLL</sequence>
<comment type="caution">
    <text evidence="2">The sequence shown here is derived from an EMBL/GenBank/DDBJ whole genome shotgun (WGS) entry which is preliminary data.</text>
</comment>
<dbReference type="AlphaFoldDB" id="A0AAW1VND1"/>
<dbReference type="Proteomes" id="UP001457282">
    <property type="component" value="Unassembled WGS sequence"/>
</dbReference>
<organism evidence="2 3">
    <name type="scientific">Rubus argutus</name>
    <name type="common">Southern blackberry</name>
    <dbReference type="NCBI Taxonomy" id="59490"/>
    <lineage>
        <taxon>Eukaryota</taxon>
        <taxon>Viridiplantae</taxon>
        <taxon>Streptophyta</taxon>
        <taxon>Embryophyta</taxon>
        <taxon>Tracheophyta</taxon>
        <taxon>Spermatophyta</taxon>
        <taxon>Magnoliopsida</taxon>
        <taxon>eudicotyledons</taxon>
        <taxon>Gunneridae</taxon>
        <taxon>Pentapetalae</taxon>
        <taxon>rosids</taxon>
        <taxon>fabids</taxon>
        <taxon>Rosales</taxon>
        <taxon>Rosaceae</taxon>
        <taxon>Rosoideae</taxon>
        <taxon>Rosoideae incertae sedis</taxon>
        <taxon>Rubus</taxon>
    </lineage>
</organism>
<feature type="region of interest" description="Disordered" evidence="1">
    <location>
        <begin position="37"/>
        <end position="75"/>
    </location>
</feature>
<keyword evidence="3" id="KW-1185">Reference proteome</keyword>
<dbReference type="EMBL" id="JBEDUW010000073">
    <property type="protein sequence ID" value="KAK9906241.1"/>
    <property type="molecule type" value="Genomic_DNA"/>
</dbReference>
<accession>A0AAW1VND1</accession>
<dbReference type="PANTHER" id="PTHR33623:SF17">
    <property type="entry name" value="DUF4378 DOMAIN-CONTAINING PROTEIN"/>
    <property type="match status" value="1"/>
</dbReference>
<reference evidence="2 3" key="1">
    <citation type="journal article" date="2023" name="G3 (Bethesda)">
        <title>A chromosome-length genome assembly and annotation of blackberry (Rubus argutus, cv. 'Hillquist').</title>
        <authorList>
            <person name="Bruna T."/>
            <person name="Aryal R."/>
            <person name="Dudchenko O."/>
            <person name="Sargent D.J."/>
            <person name="Mead D."/>
            <person name="Buti M."/>
            <person name="Cavallini A."/>
            <person name="Hytonen T."/>
            <person name="Andres J."/>
            <person name="Pham M."/>
            <person name="Weisz D."/>
            <person name="Mascagni F."/>
            <person name="Usai G."/>
            <person name="Natali L."/>
            <person name="Bassil N."/>
            <person name="Fernandez G.E."/>
            <person name="Lomsadze A."/>
            <person name="Armour M."/>
            <person name="Olukolu B."/>
            <person name="Poorten T."/>
            <person name="Britton C."/>
            <person name="Davik J."/>
            <person name="Ashrafi H."/>
            <person name="Aiden E.L."/>
            <person name="Borodovsky M."/>
            <person name="Worthington M."/>
        </authorList>
    </citation>
    <scope>NUCLEOTIDE SEQUENCE [LARGE SCALE GENOMIC DNA]</scope>
    <source>
        <strain evidence="2">PI 553951</strain>
    </source>
</reference>
<feature type="compositionally biased region" description="Low complexity" evidence="1">
    <location>
        <begin position="37"/>
        <end position="46"/>
    </location>
</feature>
<gene>
    <name evidence="2" type="ORF">M0R45_002689</name>
</gene>
<evidence type="ECO:0000256" key="1">
    <source>
        <dbReference type="SAM" id="MobiDB-lite"/>
    </source>
</evidence>
<evidence type="ECO:0000313" key="2">
    <source>
        <dbReference type="EMBL" id="KAK9906241.1"/>
    </source>
</evidence>
<evidence type="ECO:0000313" key="3">
    <source>
        <dbReference type="Proteomes" id="UP001457282"/>
    </source>
</evidence>